<dbReference type="EMBL" id="WJPO01000012">
    <property type="protein sequence ID" value="MRH21212.1"/>
    <property type="molecule type" value="Genomic_DNA"/>
</dbReference>
<dbReference type="InterPro" id="IPR023146">
    <property type="entry name" value="YfbU_alpha-helical_sf"/>
</dbReference>
<gene>
    <name evidence="1" type="ORF">GH815_09415</name>
</gene>
<dbReference type="InterPro" id="IPR005587">
    <property type="entry name" value="UPF0304_YfbU"/>
</dbReference>
<dbReference type="Pfam" id="PF03887">
    <property type="entry name" value="YfbU"/>
    <property type="match status" value="1"/>
</dbReference>
<name>A0A844BJK6_9RHOB</name>
<reference evidence="1 2" key="1">
    <citation type="submission" date="2019-11" db="EMBL/GenBank/DDBJ databases">
        <title>Draft Whole-Genome sequence of the marine photosynthetic bacterium Rhodovulum strictum DSM 11289.</title>
        <authorList>
            <person name="Kyndt J.A."/>
            <person name="Meyer T.E."/>
        </authorList>
    </citation>
    <scope>NUCLEOTIDE SEQUENCE [LARGE SCALE GENOMIC DNA]</scope>
    <source>
        <strain evidence="1 2">DSM 11289</strain>
    </source>
</reference>
<dbReference type="SUPFAM" id="SSF116960">
    <property type="entry name" value="YfbU-like"/>
    <property type="match status" value="1"/>
</dbReference>
<comment type="caution">
    <text evidence="1">The sequence shown here is derived from an EMBL/GenBank/DDBJ whole genome shotgun (WGS) entry which is preliminary data.</text>
</comment>
<keyword evidence="2" id="KW-1185">Reference proteome</keyword>
<dbReference type="OrthoDB" id="7595565at2"/>
<protein>
    <recommendedName>
        <fullName evidence="3">YfbU family protein</fullName>
    </recommendedName>
</protein>
<organism evidence="1 2">
    <name type="scientific">Rhodovulum strictum</name>
    <dbReference type="NCBI Taxonomy" id="58314"/>
    <lineage>
        <taxon>Bacteria</taxon>
        <taxon>Pseudomonadati</taxon>
        <taxon>Pseudomonadota</taxon>
        <taxon>Alphaproteobacteria</taxon>
        <taxon>Rhodobacterales</taxon>
        <taxon>Paracoccaceae</taxon>
        <taxon>Rhodovulum</taxon>
    </lineage>
</organism>
<evidence type="ECO:0000313" key="2">
    <source>
        <dbReference type="Proteomes" id="UP000466730"/>
    </source>
</evidence>
<proteinExistence type="predicted"/>
<evidence type="ECO:0008006" key="3">
    <source>
        <dbReference type="Google" id="ProtNLM"/>
    </source>
</evidence>
<dbReference type="Gene3D" id="1.10.3190.10">
    <property type="entry name" value="yfbu gene product, domain 2"/>
    <property type="match status" value="1"/>
</dbReference>
<evidence type="ECO:0000313" key="1">
    <source>
        <dbReference type="EMBL" id="MRH21212.1"/>
    </source>
</evidence>
<dbReference type="RefSeq" id="WP_153748518.1">
    <property type="nucleotide sequence ID" value="NZ_BAAADI010000027.1"/>
</dbReference>
<sequence>MRKLSNFERLMILVTASQGRKDPWVDVDLVAELVARGDEWALNWEYEWLDEEYHPKQPIVDETVKIFEMMQHARRSAEELGKPELFAALGFEGFDLNNDDHYGVAKVLVEKLNRFTDLPNASANSHSVASLPRYRQLLERYEPIRRTLLAGSNYGLMSEDQLKELAGV</sequence>
<dbReference type="AlphaFoldDB" id="A0A844BJK6"/>
<accession>A0A844BJK6</accession>
<dbReference type="Proteomes" id="UP000466730">
    <property type="component" value="Unassembled WGS sequence"/>
</dbReference>